<organism evidence="7 8">
    <name type="scientific">Streptomyces fuscus</name>
    <dbReference type="NCBI Taxonomy" id="3048495"/>
    <lineage>
        <taxon>Bacteria</taxon>
        <taxon>Bacillati</taxon>
        <taxon>Actinomycetota</taxon>
        <taxon>Actinomycetes</taxon>
        <taxon>Kitasatosporales</taxon>
        <taxon>Streptomycetaceae</taxon>
        <taxon>Streptomyces</taxon>
    </lineage>
</organism>
<proteinExistence type="inferred from homology"/>
<name>A0ABT7J6Z1_9ACTN</name>
<dbReference type="Pfam" id="PF00082">
    <property type="entry name" value="Peptidase_S8"/>
    <property type="match status" value="1"/>
</dbReference>
<feature type="active site" description="Charge relay system" evidence="5">
    <location>
        <position position="402"/>
    </location>
</feature>
<keyword evidence="4 5" id="KW-0720">Serine protease</keyword>
<dbReference type="PANTHER" id="PTHR43806:SF11">
    <property type="entry name" value="CEREVISIN-RELATED"/>
    <property type="match status" value="1"/>
</dbReference>
<evidence type="ECO:0000256" key="4">
    <source>
        <dbReference type="ARBA" id="ARBA00022825"/>
    </source>
</evidence>
<dbReference type="EMBL" id="JASJUS010000034">
    <property type="protein sequence ID" value="MDL2080540.1"/>
    <property type="molecule type" value="Genomic_DNA"/>
</dbReference>
<feature type="active site" description="Charge relay system" evidence="5">
    <location>
        <position position="188"/>
    </location>
</feature>
<protein>
    <submittedName>
        <fullName evidence="7">S8 family serine peptidase</fullName>
    </submittedName>
</protein>
<evidence type="ECO:0000259" key="6">
    <source>
        <dbReference type="Pfam" id="PF00082"/>
    </source>
</evidence>
<keyword evidence="8" id="KW-1185">Reference proteome</keyword>
<keyword evidence="3 5" id="KW-0378">Hydrolase</keyword>
<comment type="caution">
    <text evidence="7">The sequence shown here is derived from an EMBL/GenBank/DDBJ whole genome shotgun (WGS) entry which is preliminary data.</text>
</comment>
<dbReference type="RefSeq" id="WP_285436129.1">
    <property type="nucleotide sequence ID" value="NZ_JASJUS010000034.1"/>
</dbReference>
<dbReference type="PROSITE" id="PS00138">
    <property type="entry name" value="SUBTILASE_SER"/>
    <property type="match status" value="1"/>
</dbReference>
<keyword evidence="2 5" id="KW-0645">Protease</keyword>
<dbReference type="Gene3D" id="3.40.50.200">
    <property type="entry name" value="Peptidase S8/S53 domain"/>
    <property type="match status" value="1"/>
</dbReference>
<feature type="domain" description="Peptidase S8/S53" evidence="6">
    <location>
        <begin position="180"/>
        <end position="438"/>
    </location>
</feature>
<reference evidence="7 8" key="1">
    <citation type="submission" date="2023-05" db="EMBL/GenBank/DDBJ databases">
        <title>Streptomyces fuscus sp. nov., a brown-black pigment producing actinomyces isolated from dry sand of Sea duck farm.</title>
        <authorList>
            <person name="Xie J."/>
            <person name="Shen N."/>
        </authorList>
    </citation>
    <scope>NUCLEOTIDE SEQUENCE [LARGE SCALE GENOMIC DNA]</scope>
    <source>
        <strain evidence="7 8">GXMU-J15</strain>
    </source>
</reference>
<evidence type="ECO:0000256" key="5">
    <source>
        <dbReference type="PROSITE-ProRule" id="PRU01240"/>
    </source>
</evidence>
<dbReference type="InterPro" id="IPR036852">
    <property type="entry name" value="Peptidase_S8/S53_dom_sf"/>
</dbReference>
<sequence>MAYRIDGRLPSLVYAQASPRSQGGESVFDAGEIRADNVEDYLATDVVTQRAERELAAAGFTVLDSSPAGINIAGPPELYNRYFETTLITEEREVIQPGAVELRRTRTFLDTARADRPGLISTRGLPAAEFLEGVALEQPATTLHGTAAPVPKPDYWHLTTDMVAEYLGARAAHDQGITGAGVRLVMVDTGWEPHPYFRERGLRGTVVLGPGTADPEVDEDGHGTCESANAFAVAPGIDFTMVKAKDTNLLAAFNTALRQQPDIISMSLEYHVKTPEEAIEPMLAVAVSLAVRSGVVVVCAAGNGHYAFPAQHPGVIAVGGVHRDEHGVHRASDYASAFTSTLFLGRVVPDVCGLVGMRPGATYILLPAPRGSSIDQHRAAKPYPDGDGTTPGDGWVVLSGTSAAAPQVAGVCALLRQADRELTPRRIRTLLQDSALDVDQGAGNPDTGGLTALAPDGTHRFKLVRADRALSLLGRRP</sequence>
<dbReference type="InterPro" id="IPR015500">
    <property type="entry name" value="Peptidase_S8_subtilisin-rel"/>
</dbReference>
<accession>A0ABT7J6Z1</accession>
<evidence type="ECO:0000256" key="2">
    <source>
        <dbReference type="ARBA" id="ARBA00022670"/>
    </source>
</evidence>
<gene>
    <name evidence="7" type="ORF">QNN03_29255</name>
</gene>
<dbReference type="SUPFAM" id="SSF52743">
    <property type="entry name" value="Subtilisin-like"/>
    <property type="match status" value="1"/>
</dbReference>
<evidence type="ECO:0000313" key="8">
    <source>
        <dbReference type="Proteomes" id="UP001241926"/>
    </source>
</evidence>
<evidence type="ECO:0000256" key="1">
    <source>
        <dbReference type="ARBA" id="ARBA00011073"/>
    </source>
</evidence>
<evidence type="ECO:0000256" key="3">
    <source>
        <dbReference type="ARBA" id="ARBA00022801"/>
    </source>
</evidence>
<dbReference type="PROSITE" id="PS51892">
    <property type="entry name" value="SUBTILASE"/>
    <property type="match status" value="1"/>
</dbReference>
<dbReference type="InterPro" id="IPR000209">
    <property type="entry name" value="Peptidase_S8/S53_dom"/>
</dbReference>
<dbReference type="Proteomes" id="UP001241926">
    <property type="component" value="Unassembled WGS sequence"/>
</dbReference>
<dbReference type="InterPro" id="IPR050131">
    <property type="entry name" value="Peptidase_S8_subtilisin-like"/>
</dbReference>
<dbReference type="PANTHER" id="PTHR43806">
    <property type="entry name" value="PEPTIDASE S8"/>
    <property type="match status" value="1"/>
</dbReference>
<evidence type="ECO:0000313" key="7">
    <source>
        <dbReference type="EMBL" id="MDL2080540.1"/>
    </source>
</evidence>
<comment type="similarity">
    <text evidence="1 5">Belongs to the peptidase S8 family.</text>
</comment>
<dbReference type="InterPro" id="IPR023828">
    <property type="entry name" value="Peptidase_S8_Ser-AS"/>
</dbReference>
<dbReference type="PRINTS" id="PR00723">
    <property type="entry name" value="SUBTILISIN"/>
</dbReference>
<feature type="active site" description="Charge relay system" evidence="5">
    <location>
        <position position="222"/>
    </location>
</feature>